<feature type="binding site" evidence="3">
    <location>
        <position position="117"/>
    </location>
    <ligand>
        <name>FAD</name>
        <dbReference type="ChEBI" id="CHEBI:57692"/>
    </ligand>
</feature>
<feature type="binding site" evidence="3">
    <location>
        <position position="267"/>
    </location>
    <ligand>
        <name>FAD</name>
        <dbReference type="ChEBI" id="CHEBI:57692"/>
    </ligand>
</feature>
<feature type="active site" description="Proton donor" evidence="2">
    <location>
        <position position="548"/>
    </location>
</feature>
<dbReference type="AlphaFoldDB" id="A0A3N4IAI9"/>
<feature type="chain" id="PRO_5018248533" evidence="5">
    <location>
        <begin position="23"/>
        <end position="621"/>
    </location>
</feature>
<dbReference type="STRING" id="1160509.A0A3N4IAI9"/>
<feature type="domain" description="Glucose-methanol-choline oxidoreductase N-terminal" evidence="6">
    <location>
        <begin position="115"/>
        <end position="138"/>
    </location>
</feature>
<dbReference type="InterPro" id="IPR007867">
    <property type="entry name" value="GMC_OxRtase_C"/>
</dbReference>
<feature type="domain" description="Glucose-methanol-choline oxidoreductase N-terminal" evidence="7">
    <location>
        <begin position="310"/>
        <end position="324"/>
    </location>
</feature>
<dbReference type="PANTHER" id="PTHR11552">
    <property type="entry name" value="GLUCOSE-METHANOL-CHOLINE GMC OXIDOREDUCTASE"/>
    <property type="match status" value="1"/>
</dbReference>
<accession>A0A3N4IAI9</accession>
<comment type="cofactor">
    <cofactor evidence="3">
        <name>FAD</name>
        <dbReference type="ChEBI" id="CHEBI:57692"/>
    </cofactor>
</comment>
<dbReference type="InterPro" id="IPR012132">
    <property type="entry name" value="GMC_OxRdtase"/>
</dbReference>
<keyword evidence="9" id="KW-1185">Reference proteome</keyword>
<dbReference type="Pfam" id="PF05199">
    <property type="entry name" value="GMC_oxred_C"/>
    <property type="match status" value="1"/>
</dbReference>
<evidence type="ECO:0000259" key="7">
    <source>
        <dbReference type="PROSITE" id="PS00624"/>
    </source>
</evidence>
<feature type="signal peptide" evidence="5">
    <location>
        <begin position="1"/>
        <end position="22"/>
    </location>
</feature>
<proteinExistence type="inferred from homology"/>
<evidence type="ECO:0000313" key="9">
    <source>
        <dbReference type="Proteomes" id="UP000275078"/>
    </source>
</evidence>
<protein>
    <submittedName>
        <fullName evidence="8">Putative oxidoreductase</fullName>
    </submittedName>
</protein>
<dbReference type="InterPro" id="IPR000172">
    <property type="entry name" value="GMC_OxRdtase_N"/>
</dbReference>
<dbReference type="Pfam" id="PF00732">
    <property type="entry name" value="GMC_oxred_N"/>
    <property type="match status" value="1"/>
</dbReference>
<reference evidence="8 9" key="1">
    <citation type="journal article" date="2018" name="Nat. Ecol. Evol.">
        <title>Pezizomycetes genomes reveal the molecular basis of ectomycorrhizal truffle lifestyle.</title>
        <authorList>
            <person name="Murat C."/>
            <person name="Payen T."/>
            <person name="Noel B."/>
            <person name="Kuo A."/>
            <person name="Morin E."/>
            <person name="Chen J."/>
            <person name="Kohler A."/>
            <person name="Krizsan K."/>
            <person name="Balestrini R."/>
            <person name="Da Silva C."/>
            <person name="Montanini B."/>
            <person name="Hainaut M."/>
            <person name="Levati E."/>
            <person name="Barry K.W."/>
            <person name="Belfiori B."/>
            <person name="Cichocki N."/>
            <person name="Clum A."/>
            <person name="Dockter R.B."/>
            <person name="Fauchery L."/>
            <person name="Guy J."/>
            <person name="Iotti M."/>
            <person name="Le Tacon F."/>
            <person name="Lindquist E.A."/>
            <person name="Lipzen A."/>
            <person name="Malagnac F."/>
            <person name="Mello A."/>
            <person name="Molinier V."/>
            <person name="Miyauchi S."/>
            <person name="Poulain J."/>
            <person name="Riccioni C."/>
            <person name="Rubini A."/>
            <person name="Sitrit Y."/>
            <person name="Splivallo R."/>
            <person name="Traeger S."/>
            <person name="Wang M."/>
            <person name="Zifcakova L."/>
            <person name="Wipf D."/>
            <person name="Zambonelli A."/>
            <person name="Paolocci F."/>
            <person name="Nowrousian M."/>
            <person name="Ottonello S."/>
            <person name="Baldrian P."/>
            <person name="Spatafora J.W."/>
            <person name="Henrissat B."/>
            <person name="Nagy L.G."/>
            <person name="Aury J.M."/>
            <person name="Wincker P."/>
            <person name="Grigoriev I.V."/>
            <person name="Bonfante P."/>
            <person name="Martin F.M."/>
        </authorList>
    </citation>
    <scope>NUCLEOTIDE SEQUENCE [LARGE SCALE GENOMIC DNA]</scope>
    <source>
        <strain evidence="8 9">RN42</strain>
    </source>
</reference>
<evidence type="ECO:0000256" key="1">
    <source>
        <dbReference type="ARBA" id="ARBA00010790"/>
    </source>
</evidence>
<dbReference type="GO" id="GO:0016614">
    <property type="term" value="F:oxidoreductase activity, acting on CH-OH group of donors"/>
    <property type="evidence" value="ECO:0007669"/>
    <property type="project" value="InterPro"/>
</dbReference>
<dbReference type="SUPFAM" id="SSF54373">
    <property type="entry name" value="FAD-linked reductases, C-terminal domain"/>
    <property type="match status" value="1"/>
</dbReference>
<evidence type="ECO:0000256" key="3">
    <source>
        <dbReference type="PIRSR" id="PIRSR000137-2"/>
    </source>
</evidence>
<dbReference type="GO" id="GO:0050660">
    <property type="term" value="F:flavin adenine dinucleotide binding"/>
    <property type="evidence" value="ECO:0007669"/>
    <property type="project" value="InterPro"/>
</dbReference>
<dbReference type="Gene3D" id="3.50.50.60">
    <property type="entry name" value="FAD/NAD(P)-binding domain"/>
    <property type="match status" value="1"/>
</dbReference>
<dbReference type="PANTHER" id="PTHR11552:SF115">
    <property type="entry name" value="DEHYDROGENASE XPTC-RELATED"/>
    <property type="match status" value="1"/>
</dbReference>
<dbReference type="OrthoDB" id="269227at2759"/>
<dbReference type="Proteomes" id="UP000275078">
    <property type="component" value="Unassembled WGS sequence"/>
</dbReference>
<name>A0A3N4IAI9_ASCIM</name>
<dbReference type="PIRSF" id="PIRSF000137">
    <property type="entry name" value="Alcohol_oxidase"/>
    <property type="match status" value="1"/>
</dbReference>
<gene>
    <name evidence="8" type="ORF">BJ508DRAFT_369897</name>
</gene>
<evidence type="ECO:0000259" key="6">
    <source>
        <dbReference type="PROSITE" id="PS00623"/>
    </source>
</evidence>
<comment type="similarity">
    <text evidence="1 4">Belongs to the GMC oxidoreductase family.</text>
</comment>
<evidence type="ECO:0000256" key="5">
    <source>
        <dbReference type="SAM" id="SignalP"/>
    </source>
</evidence>
<keyword evidence="4" id="KW-0285">Flavoprotein</keyword>
<organism evidence="8 9">
    <name type="scientific">Ascobolus immersus RN42</name>
    <dbReference type="NCBI Taxonomy" id="1160509"/>
    <lineage>
        <taxon>Eukaryota</taxon>
        <taxon>Fungi</taxon>
        <taxon>Dikarya</taxon>
        <taxon>Ascomycota</taxon>
        <taxon>Pezizomycotina</taxon>
        <taxon>Pezizomycetes</taxon>
        <taxon>Pezizales</taxon>
        <taxon>Ascobolaceae</taxon>
        <taxon>Ascobolus</taxon>
    </lineage>
</organism>
<dbReference type="GO" id="GO:0044550">
    <property type="term" value="P:secondary metabolite biosynthetic process"/>
    <property type="evidence" value="ECO:0007669"/>
    <property type="project" value="TreeGrafter"/>
</dbReference>
<dbReference type="Gene3D" id="3.30.560.10">
    <property type="entry name" value="Glucose Oxidase, domain 3"/>
    <property type="match status" value="1"/>
</dbReference>
<feature type="active site" description="Proton acceptor" evidence="2">
    <location>
        <position position="591"/>
    </location>
</feature>
<keyword evidence="5" id="KW-0732">Signal</keyword>
<sequence>MMFIKSAFASLLTFALAEVALAGTYYNASDLRNCYDYIVVGAGNAGLVVANRLSEDPRVKVLVIEAGDLDQGEDYIKIPRFGANQGGAFQSQYSWKYSSAPQEFINNRIISVPAGKVVGGSTALNALMWQRGTKADYDAWEALGNPGWGWDGLLPYFKKVENFAAPEPERVAAYNLTYEPSVRGTGGPISVSFGAVLPEFNKKFIDSFEELGFAKEKDGAGTGDAIGTFWTPTSVDNTSKERSYAKTGYFEPAVDRENFDALLDTIVTKVITRQNRYGKREVTAVEFATQGGAGERKTITVSREVILSAGAMQTPKILQLSGIGPQSLLSQHGISTVVNLPGVGQNYQDHTFMRILQNIPVPPIDDVAGAAGWAQTPRTGPWTGMQHINVLNFAPLSKVSDRAESILTRYAAQSSGQYLPTTDATVISGYNKQKAQIIAGLRDNTLTSTEVILSAAAIITYNQHPFSRGEVKIVSDDPLDHPSLDFRYGANPLDLEIHADSVRFARTIMDTEAIASLNPAEETSPGRSVTDDAGLIEWSKNAISTIFHSCGTAAMMPLADGGVVDSELKVYGVSNLRVVDASVVPIVPGTHIQATIYAIAEKASDIIKNSEVYQTGYATSS</sequence>
<dbReference type="PROSITE" id="PS00623">
    <property type="entry name" value="GMC_OXRED_1"/>
    <property type="match status" value="1"/>
</dbReference>
<evidence type="ECO:0000256" key="2">
    <source>
        <dbReference type="PIRSR" id="PIRSR000137-1"/>
    </source>
</evidence>
<evidence type="ECO:0000313" key="8">
    <source>
        <dbReference type="EMBL" id="RPA81150.1"/>
    </source>
</evidence>
<dbReference type="PROSITE" id="PS00624">
    <property type="entry name" value="GMC_OXRED_2"/>
    <property type="match status" value="1"/>
</dbReference>
<dbReference type="EMBL" id="ML119682">
    <property type="protein sequence ID" value="RPA81150.1"/>
    <property type="molecule type" value="Genomic_DNA"/>
</dbReference>
<evidence type="ECO:0000256" key="4">
    <source>
        <dbReference type="RuleBase" id="RU003968"/>
    </source>
</evidence>
<dbReference type="InterPro" id="IPR036188">
    <property type="entry name" value="FAD/NAD-bd_sf"/>
</dbReference>
<dbReference type="SUPFAM" id="SSF51905">
    <property type="entry name" value="FAD/NAD(P)-binding domain"/>
    <property type="match status" value="1"/>
</dbReference>
<keyword evidence="3 4" id="KW-0274">FAD</keyword>